<dbReference type="Pfam" id="PF03171">
    <property type="entry name" value="2OG-FeII_Oxy"/>
    <property type="match status" value="1"/>
</dbReference>
<protein>
    <recommendedName>
        <fullName evidence="5">Fe2OG dioxygenase domain-containing protein</fullName>
    </recommendedName>
</protein>
<evidence type="ECO:0000256" key="3">
    <source>
        <dbReference type="ARBA" id="ARBA00022679"/>
    </source>
</evidence>
<dbReference type="GO" id="GO:0046872">
    <property type="term" value="F:metal ion binding"/>
    <property type="evidence" value="ECO:0007669"/>
    <property type="project" value="UniProtKB-KW"/>
</dbReference>
<dbReference type="InterPro" id="IPR027443">
    <property type="entry name" value="IPNS-like_sf"/>
</dbReference>
<reference evidence="6 7" key="1">
    <citation type="submission" date="2024-01" db="EMBL/GenBank/DDBJ databases">
        <title>The genomes of 5 underutilized Papilionoideae crops provide insights into root nodulation and disease resistanc.</title>
        <authorList>
            <person name="Jiang F."/>
        </authorList>
    </citation>
    <scope>NUCLEOTIDE SEQUENCE [LARGE SCALE GENOMIC DNA]</scope>
    <source>
        <strain evidence="6">JINMINGXINNONG_FW02</strain>
        <tissue evidence="6">Leaves</tissue>
    </source>
</reference>
<evidence type="ECO:0000259" key="5">
    <source>
        <dbReference type="PROSITE" id="PS51471"/>
    </source>
</evidence>
<dbReference type="FunFam" id="3.40.50.150:FF:000236">
    <property type="entry name" value="S-adenosyl-L-methionine-dependent methyltransferases superfamily protein"/>
    <property type="match status" value="1"/>
</dbReference>
<comment type="similarity">
    <text evidence="1">Belongs to the methyltransferase superfamily.</text>
</comment>
<keyword evidence="7" id="KW-1185">Reference proteome</keyword>
<gene>
    <name evidence="6" type="ORF">VNO80_26634</name>
</gene>
<dbReference type="GO" id="GO:0008168">
    <property type="term" value="F:methyltransferase activity"/>
    <property type="evidence" value="ECO:0007669"/>
    <property type="project" value="UniProtKB-KW"/>
</dbReference>
<dbReference type="InterPro" id="IPR044861">
    <property type="entry name" value="IPNS-like_FE2OG_OXY"/>
</dbReference>
<feature type="domain" description="Fe2OG dioxygenase" evidence="5">
    <location>
        <begin position="1"/>
        <end position="127"/>
    </location>
</feature>
<name>A0AAN9LK63_PHACN</name>
<dbReference type="Proteomes" id="UP001374584">
    <property type="component" value="Unassembled WGS sequence"/>
</dbReference>
<keyword evidence="3" id="KW-0808">Transferase</keyword>
<dbReference type="InterPro" id="IPR051419">
    <property type="entry name" value="Lys/N-term_MeTrsfase_sf"/>
</dbReference>
<proteinExistence type="inferred from homology"/>
<dbReference type="SUPFAM" id="SSF53335">
    <property type="entry name" value="S-adenosyl-L-methionine-dependent methyltransferases"/>
    <property type="match status" value="1"/>
</dbReference>
<dbReference type="Gene3D" id="3.40.50.150">
    <property type="entry name" value="Vaccinia Virus protein VP39"/>
    <property type="match status" value="1"/>
</dbReference>
<dbReference type="PANTHER" id="PTHR12176">
    <property type="entry name" value="SAM-DEPENDENT METHYLTRANSFERASE SUPERFAMILY PROTEIN"/>
    <property type="match status" value="1"/>
</dbReference>
<comment type="caution">
    <text evidence="6">The sequence shown here is derived from an EMBL/GenBank/DDBJ whole genome shotgun (WGS) entry which is preliminary data.</text>
</comment>
<dbReference type="InterPro" id="IPR029063">
    <property type="entry name" value="SAM-dependent_MTases_sf"/>
</dbReference>
<dbReference type="PROSITE" id="PS51471">
    <property type="entry name" value="FE2OG_OXY"/>
    <property type="match status" value="1"/>
</dbReference>
<keyword evidence="4" id="KW-0408">Iron</keyword>
<keyword evidence="4" id="KW-0560">Oxidoreductase</keyword>
<keyword evidence="2" id="KW-0489">Methyltransferase</keyword>
<dbReference type="PANTHER" id="PTHR12176:SF76">
    <property type="entry name" value="S-ADENOSYL-L-METHIONINE-DEPENDENT METHYLTRANSFERASES SUPERFAMILY PROTEIN"/>
    <property type="match status" value="1"/>
</dbReference>
<evidence type="ECO:0000313" key="7">
    <source>
        <dbReference type="Proteomes" id="UP001374584"/>
    </source>
</evidence>
<comment type="similarity">
    <text evidence="4">Belongs to the iron/ascorbate-dependent oxidoreductase family.</text>
</comment>
<sequence>MGNKEHSDGGDIMTILLQDQMGGLQVLHDSQWNCVPPIHGALVVNIGDLLQFKLSLCLALNQENTMRGCALPLTNLMSPSHLGIDIKFKSFAFSIAATHSLIPTPKPFLLHSTYHSKSNAHFSFSVAAQQQEEVETEDEENFQLVASIKTDYNDILIVDTPKARMLLLDSYYSVHSVLYHESKWTGSYWDEFASLPAIVPKGPIAILGLGGGTAAHLMLDLWPSLQLDGWEIDQILIDKVRDYFGLSDLEKTTEDGGVLNIHVGDVFLPSKDFHGRYAGIVVDLFADGKVLPQLQEVSTWLRLQERLMADGRFMVNCGGVGGGPSAADGSTDPETLSSDESWLLNPAMKALSKAFPGQLSWKRMPKENGANFMALTGPLPDLDSWSASVPSPLSQSVKNWRPFGGEQTMRILMTANWSNLQHTDGAAKGVSGPTGEDTKRPQYTSPRLLCCNSKAQSCVQVELYVVMTTIDIVKGGDNVLLEYDASIVLKSFKLQCLE</sequence>
<dbReference type="GO" id="GO:0016491">
    <property type="term" value="F:oxidoreductase activity"/>
    <property type="evidence" value="ECO:0007669"/>
    <property type="project" value="UniProtKB-KW"/>
</dbReference>
<dbReference type="SUPFAM" id="SSF51197">
    <property type="entry name" value="Clavaminate synthase-like"/>
    <property type="match status" value="1"/>
</dbReference>
<evidence type="ECO:0000256" key="4">
    <source>
        <dbReference type="RuleBase" id="RU003682"/>
    </source>
</evidence>
<evidence type="ECO:0000256" key="1">
    <source>
        <dbReference type="ARBA" id="ARBA00008361"/>
    </source>
</evidence>
<accession>A0AAN9LK63</accession>
<dbReference type="GO" id="GO:0032259">
    <property type="term" value="P:methylation"/>
    <property type="evidence" value="ECO:0007669"/>
    <property type="project" value="UniProtKB-KW"/>
</dbReference>
<evidence type="ECO:0000313" key="6">
    <source>
        <dbReference type="EMBL" id="KAK7334868.1"/>
    </source>
</evidence>
<keyword evidence="4" id="KW-0479">Metal-binding</keyword>
<dbReference type="AlphaFoldDB" id="A0AAN9LK63"/>
<organism evidence="6 7">
    <name type="scientific">Phaseolus coccineus</name>
    <name type="common">Scarlet runner bean</name>
    <name type="synonym">Phaseolus multiflorus</name>
    <dbReference type="NCBI Taxonomy" id="3886"/>
    <lineage>
        <taxon>Eukaryota</taxon>
        <taxon>Viridiplantae</taxon>
        <taxon>Streptophyta</taxon>
        <taxon>Embryophyta</taxon>
        <taxon>Tracheophyta</taxon>
        <taxon>Spermatophyta</taxon>
        <taxon>Magnoliopsida</taxon>
        <taxon>eudicotyledons</taxon>
        <taxon>Gunneridae</taxon>
        <taxon>Pentapetalae</taxon>
        <taxon>rosids</taxon>
        <taxon>fabids</taxon>
        <taxon>Fabales</taxon>
        <taxon>Fabaceae</taxon>
        <taxon>Papilionoideae</taxon>
        <taxon>50 kb inversion clade</taxon>
        <taxon>NPAAA clade</taxon>
        <taxon>indigoferoid/millettioid clade</taxon>
        <taxon>Phaseoleae</taxon>
        <taxon>Phaseolus</taxon>
    </lineage>
</organism>
<evidence type="ECO:0000256" key="2">
    <source>
        <dbReference type="ARBA" id="ARBA00022603"/>
    </source>
</evidence>
<dbReference type="Gene3D" id="2.60.120.330">
    <property type="entry name" value="B-lactam Antibiotic, Isopenicillin N Synthase, Chain"/>
    <property type="match status" value="1"/>
</dbReference>
<dbReference type="EMBL" id="JAYMYR010000010">
    <property type="protein sequence ID" value="KAK7334868.1"/>
    <property type="molecule type" value="Genomic_DNA"/>
</dbReference>
<dbReference type="InterPro" id="IPR005123">
    <property type="entry name" value="Oxoglu/Fe-dep_dioxygenase_dom"/>
</dbReference>